<accession>A0A9D3WJU7</accession>
<dbReference type="Proteomes" id="UP000828251">
    <property type="component" value="Unassembled WGS sequence"/>
</dbReference>
<evidence type="ECO:0000313" key="1">
    <source>
        <dbReference type="EMBL" id="KAH1130660.1"/>
    </source>
</evidence>
<keyword evidence="2" id="KW-1185">Reference proteome</keyword>
<sequence>MEMPPVFKSIPYYISASDFFKLQSYSGIVVATSNQNVVALGVTVTQGEGDLPKLLVTSDHGSEAEIYLFGGCITS</sequence>
<organism evidence="1 2">
    <name type="scientific">Gossypium stocksii</name>
    <dbReference type="NCBI Taxonomy" id="47602"/>
    <lineage>
        <taxon>Eukaryota</taxon>
        <taxon>Viridiplantae</taxon>
        <taxon>Streptophyta</taxon>
        <taxon>Embryophyta</taxon>
        <taxon>Tracheophyta</taxon>
        <taxon>Spermatophyta</taxon>
        <taxon>Magnoliopsida</taxon>
        <taxon>eudicotyledons</taxon>
        <taxon>Gunneridae</taxon>
        <taxon>Pentapetalae</taxon>
        <taxon>rosids</taxon>
        <taxon>malvids</taxon>
        <taxon>Malvales</taxon>
        <taxon>Malvaceae</taxon>
        <taxon>Malvoideae</taxon>
        <taxon>Gossypium</taxon>
    </lineage>
</organism>
<proteinExistence type="predicted"/>
<reference evidence="1 2" key="1">
    <citation type="journal article" date="2021" name="Plant Biotechnol. J.">
        <title>Multi-omics assisted identification of the key and species-specific regulatory components of drought-tolerant mechanisms in Gossypium stocksii.</title>
        <authorList>
            <person name="Yu D."/>
            <person name="Ke L."/>
            <person name="Zhang D."/>
            <person name="Wu Y."/>
            <person name="Sun Y."/>
            <person name="Mei J."/>
            <person name="Sun J."/>
            <person name="Sun Y."/>
        </authorList>
    </citation>
    <scope>NUCLEOTIDE SEQUENCE [LARGE SCALE GENOMIC DNA]</scope>
    <source>
        <strain evidence="2">cv. E1</strain>
        <tissue evidence="1">Leaf</tissue>
    </source>
</reference>
<protein>
    <submittedName>
        <fullName evidence="1">Uncharacterized protein</fullName>
    </submittedName>
</protein>
<evidence type="ECO:0000313" key="2">
    <source>
        <dbReference type="Proteomes" id="UP000828251"/>
    </source>
</evidence>
<name>A0A9D3WJU7_9ROSI</name>
<dbReference type="EMBL" id="JAIQCV010000001">
    <property type="protein sequence ID" value="KAH1130660.1"/>
    <property type="molecule type" value="Genomic_DNA"/>
</dbReference>
<gene>
    <name evidence="1" type="ORF">J1N35_002038</name>
</gene>
<dbReference type="OrthoDB" id="1659429at2759"/>
<dbReference type="AlphaFoldDB" id="A0A9D3WJU7"/>
<comment type="caution">
    <text evidence="1">The sequence shown here is derived from an EMBL/GenBank/DDBJ whole genome shotgun (WGS) entry which is preliminary data.</text>
</comment>